<dbReference type="EMBL" id="MRWQ01000014">
    <property type="protein sequence ID" value="OKL35655.1"/>
    <property type="molecule type" value="Genomic_DNA"/>
</dbReference>
<gene>
    <name evidence="1" type="ORF">BLL40_13790</name>
</gene>
<sequence>MYEWIIIEGRITAAHTVIKRHPFRIPPFESDPPGWLGLQNLVSFRWMNDYKERRELIKEACHKCSITTELFYKLMCL</sequence>
<keyword evidence="2" id="KW-1185">Reference proteome</keyword>
<proteinExistence type="predicted"/>
<organism evidence="1 2">
    <name type="scientific">Domibacillus mangrovi</name>
    <dbReference type="NCBI Taxonomy" id="1714354"/>
    <lineage>
        <taxon>Bacteria</taxon>
        <taxon>Bacillati</taxon>
        <taxon>Bacillota</taxon>
        <taxon>Bacilli</taxon>
        <taxon>Bacillales</taxon>
        <taxon>Bacillaceae</taxon>
        <taxon>Domibacillus</taxon>
    </lineage>
</organism>
<dbReference type="STRING" id="1714354.BLL40_13790"/>
<name>A0A1Q5P065_9BACI</name>
<reference evidence="1 2" key="1">
    <citation type="submission" date="2016-12" db="EMBL/GenBank/DDBJ databases">
        <title>Domibacillus sp. SAOS 44 whole genome sequencing.</title>
        <authorList>
            <person name="Verma A."/>
            <person name="Krishnamurthi S."/>
        </authorList>
    </citation>
    <scope>NUCLEOTIDE SEQUENCE [LARGE SCALE GENOMIC DNA]</scope>
    <source>
        <strain evidence="1 2">SAOS 44</strain>
    </source>
</reference>
<dbReference type="Proteomes" id="UP000186524">
    <property type="component" value="Unassembled WGS sequence"/>
</dbReference>
<dbReference type="RefSeq" id="WP_073712455.1">
    <property type="nucleotide sequence ID" value="NZ_MRWQ01000014.1"/>
</dbReference>
<accession>A0A1Q5P065</accession>
<evidence type="ECO:0000313" key="2">
    <source>
        <dbReference type="Proteomes" id="UP000186524"/>
    </source>
</evidence>
<comment type="caution">
    <text evidence="1">The sequence shown here is derived from an EMBL/GenBank/DDBJ whole genome shotgun (WGS) entry which is preliminary data.</text>
</comment>
<protein>
    <submittedName>
        <fullName evidence="1">Uncharacterized protein</fullName>
    </submittedName>
</protein>
<dbReference type="OrthoDB" id="370110at2"/>
<evidence type="ECO:0000313" key="1">
    <source>
        <dbReference type="EMBL" id="OKL35655.1"/>
    </source>
</evidence>
<dbReference type="AlphaFoldDB" id="A0A1Q5P065"/>